<dbReference type="PANTHER" id="PTHR31362">
    <property type="entry name" value="GLYCOSYLTRANSFERASE STELLO1-RELATED"/>
    <property type="match status" value="1"/>
</dbReference>
<evidence type="ECO:0000256" key="1">
    <source>
        <dbReference type="SAM" id="MobiDB-lite"/>
    </source>
</evidence>
<dbReference type="Proteomes" id="UP000054047">
    <property type="component" value="Unassembled WGS sequence"/>
</dbReference>
<feature type="compositionally biased region" description="Polar residues" evidence="1">
    <location>
        <begin position="219"/>
        <end position="231"/>
    </location>
</feature>
<keyword evidence="3" id="KW-1185">Reference proteome</keyword>
<organism evidence="2 3">
    <name type="scientific">Ancylostoma duodenale</name>
    <dbReference type="NCBI Taxonomy" id="51022"/>
    <lineage>
        <taxon>Eukaryota</taxon>
        <taxon>Metazoa</taxon>
        <taxon>Ecdysozoa</taxon>
        <taxon>Nematoda</taxon>
        <taxon>Chromadorea</taxon>
        <taxon>Rhabditida</taxon>
        <taxon>Rhabditina</taxon>
        <taxon>Rhabditomorpha</taxon>
        <taxon>Strongyloidea</taxon>
        <taxon>Ancylostomatidae</taxon>
        <taxon>Ancylostomatinae</taxon>
        <taxon>Ancylostoma</taxon>
    </lineage>
</organism>
<dbReference type="PANTHER" id="PTHR31362:SF0">
    <property type="entry name" value="EXOSTOSIN DOMAIN-CONTAINING PROTEIN-RELATED"/>
    <property type="match status" value="1"/>
</dbReference>
<dbReference type="EMBL" id="KN743513">
    <property type="protein sequence ID" value="KIH52505.1"/>
    <property type="molecule type" value="Genomic_DNA"/>
</dbReference>
<reference evidence="2 3" key="1">
    <citation type="submission" date="2013-12" db="EMBL/GenBank/DDBJ databases">
        <title>Draft genome of the parsitic nematode Ancylostoma duodenale.</title>
        <authorList>
            <person name="Mitreva M."/>
        </authorList>
    </citation>
    <scope>NUCLEOTIDE SEQUENCE [LARGE SCALE GENOMIC DNA]</scope>
    <source>
        <strain evidence="2 3">Zhejiang</strain>
    </source>
</reference>
<feature type="non-terminal residue" evidence="2">
    <location>
        <position position="231"/>
    </location>
</feature>
<sequence>MHSEYKFLTGSRKSVRPMIRGSSPRAVDIWRSYFAQKLLHMVDETVAFYPPNAIEISRARDVYLEDFKNERKVLVREDVKSLGMYLESRRIVEFLDKWECTEGEVSVCMTLLAEEFSREGFWDKADAKLVEDWIHDLQTIGYQFPTRDNHAEYTVREDIRGANCRRANIEFERKTSSALKKKSEEKLKLFGELADWCETATSSDALQKMPSPRQLAKSHAQNSVLTNLEKS</sequence>
<gene>
    <name evidence="2" type="ORF">ANCDUO_17394</name>
</gene>
<dbReference type="InterPro" id="IPR005049">
    <property type="entry name" value="STL-like"/>
</dbReference>
<feature type="region of interest" description="Disordered" evidence="1">
    <location>
        <begin position="205"/>
        <end position="231"/>
    </location>
</feature>
<dbReference type="Pfam" id="PF03385">
    <property type="entry name" value="STELLO"/>
    <property type="match status" value="1"/>
</dbReference>
<name>A0A0C2FVB3_9BILA</name>
<evidence type="ECO:0000313" key="3">
    <source>
        <dbReference type="Proteomes" id="UP000054047"/>
    </source>
</evidence>
<dbReference type="AlphaFoldDB" id="A0A0C2FVB3"/>
<protein>
    <submittedName>
        <fullName evidence="2">Uncharacterized protein</fullName>
    </submittedName>
</protein>
<evidence type="ECO:0000313" key="2">
    <source>
        <dbReference type="EMBL" id="KIH52505.1"/>
    </source>
</evidence>
<dbReference type="OrthoDB" id="10464709at2759"/>
<proteinExistence type="predicted"/>
<accession>A0A0C2FVB3</accession>